<feature type="signal peptide" evidence="1">
    <location>
        <begin position="1"/>
        <end position="29"/>
    </location>
</feature>
<reference evidence="2" key="1">
    <citation type="submission" date="2021-04" db="EMBL/GenBank/DDBJ databases">
        <title>Phylogenetic analysis of Acidobacteriaceae.</title>
        <authorList>
            <person name="Qiu L."/>
            <person name="Zhang Q."/>
        </authorList>
    </citation>
    <scope>NUCLEOTIDE SEQUENCE</scope>
    <source>
        <strain evidence="2">DSM 25168</strain>
    </source>
</reference>
<dbReference type="AlphaFoldDB" id="A0A9J7BVS2"/>
<dbReference type="EMBL" id="CP093313">
    <property type="protein sequence ID" value="UWZ86736.1"/>
    <property type="molecule type" value="Genomic_DNA"/>
</dbReference>
<sequence length="299" mass="33508">MYRISLANFIRRGACAALLVAGLGAFAGAQEKPYFVTYSHDLEEPGNLEIETKTTLGRPDGANRFGALATEFEYGARAWWTTEVYLDGQTTANESTIPTGFRWENRFRPLMKEHWINPVLYVEFENINGADKTLLEVVGHDGQEDLAEHNGVAREEVEHEGELKLILSSNFRDWNISENFIAEKNFAHEPWEFGYAVGASRPLKTALSLRQCTFCLEKLRAGVEAYGGLGDTWDLSLSNTSHYIAPLVGWDMPARMRLSFSPGFGLTGTSMDRVYRVGFAYEMPQIGSLFRGRGKGTVR</sequence>
<evidence type="ECO:0000313" key="3">
    <source>
        <dbReference type="Proteomes" id="UP001059380"/>
    </source>
</evidence>
<proteinExistence type="predicted"/>
<dbReference type="RefSeq" id="WP_260796373.1">
    <property type="nucleotide sequence ID" value="NZ_CP093313.1"/>
</dbReference>
<dbReference type="KEGG" id="orp:MOP44_12490"/>
<feature type="chain" id="PRO_5039888244" evidence="1">
    <location>
        <begin position="30"/>
        <end position="299"/>
    </location>
</feature>
<evidence type="ECO:0000256" key="1">
    <source>
        <dbReference type="SAM" id="SignalP"/>
    </source>
</evidence>
<protein>
    <submittedName>
        <fullName evidence="2">Uncharacterized protein</fullName>
    </submittedName>
</protein>
<keyword evidence="3" id="KW-1185">Reference proteome</keyword>
<evidence type="ECO:0000313" key="2">
    <source>
        <dbReference type="EMBL" id="UWZ86736.1"/>
    </source>
</evidence>
<organism evidence="2 3">
    <name type="scientific">Occallatibacter riparius</name>
    <dbReference type="NCBI Taxonomy" id="1002689"/>
    <lineage>
        <taxon>Bacteria</taxon>
        <taxon>Pseudomonadati</taxon>
        <taxon>Acidobacteriota</taxon>
        <taxon>Terriglobia</taxon>
        <taxon>Terriglobales</taxon>
        <taxon>Acidobacteriaceae</taxon>
        <taxon>Occallatibacter</taxon>
    </lineage>
</organism>
<keyword evidence="1" id="KW-0732">Signal</keyword>
<gene>
    <name evidence="2" type="ORF">MOP44_12490</name>
</gene>
<accession>A0A9J7BVS2</accession>
<name>A0A9J7BVS2_9BACT</name>
<dbReference type="Proteomes" id="UP001059380">
    <property type="component" value="Chromosome"/>
</dbReference>